<dbReference type="CDD" id="cd07989">
    <property type="entry name" value="LPLAT_AGPAT-like"/>
    <property type="match status" value="1"/>
</dbReference>
<evidence type="ECO:0000256" key="1">
    <source>
        <dbReference type="ARBA" id="ARBA00004137"/>
    </source>
</evidence>
<keyword evidence="4" id="KW-1000">Mitochondrion outer membrane</keyword>
<accession>A0A7S3VJZ2</accession>
<dbReference type="PRINTS" id="PR00979">
    <property type="entry name" value="TAFAZZIN"/>
</dbReference>
<feature type="region of interest" description="Disordered" evidence="13">
    <location>
        <begin position="258"/>
        <end position="284"/>
    </location>
</feature>
<evidence type="ECO:0000256" key="8">
    <source>
        <dbReference type="ARBA" id="ARBA00023136"/>
    </source>
</evidence>
<dbReference type="SMART" id="SM00563">
    <property type="entry name" value="PlsC"/>
    <property type="match status" value="1"/>
</dbReference>
<protein>
    <recommendedName>
        <fullName evidence="12">Tafazzin family protein</fullName>
    </recommendedName>
</protein>
<dbReference type="EMBL" id="HBIP01010200">
    <property type="protein sequence ID" value="CAE0490597.1"/>
    <property type="molecule type" value="Transcribed_RNA"/>
</dbReference>
<dbReference type="GO" id="GO:0006644">
    <property type="term" value="P:phospholipid metabolic process"/>
    <property type="evidence" value="ECO:0007669"/>
    <property type="project" value="InterPro"/>
</dbReference>
<evidence type="ECO:0000256" key="5">
    <source>
        <dbReference type="ARBA" id="ARBA00022792"/>
    </source>
</evidence>
<gene>
    <name evidence="15" type="ORF">DTER00134_LOCUS5670</name>
</gene>
<keyword evidence="9" id="KW-0012">Acyltransferase</keyword>
<proteinExistence type="inferred from homology"/>
<dbReference type="PANTHER" id="PTHR12497">
    <property type="entry name" value="TAZ PROTEIN TAFAZZIN"/>
    <property type="match status" value="1"/>
</dbReference>
<evidence type="ECO:0000256" key="6">
    <source>
        <dbReference type="ARBA" id="ARBA00023098"/>
    </source>
</evidence>
<keyword evidence="5" id="KW-0999">Mitochondrion inner membrane</keyword>
<evidence type="ECO:0000256" key="13">
    <source>
        <dbReference type="SAM" id="MobiDB-lite"/>
    </source>
</evidence>
<evidence type="ECO:0000256" key="9">
    <source>
        <dbReference type="ARBA" id="ARBA00023315"/>
    </source>
</evidence>
<dbReference type="Pfam" id="PF01553">
    <property type="entry name" value="Acyltransferase"/>
    <property type="match status" value="1"/>
</dbReference>
<dbReference type="GO" id="GO:0005743">
    <property type="term" value="C:mitochondrial inner membrane"/>
    <property type="evidence" value="ECO:0007669"/>
    <property type="project" value="UniProtKB-SubCell"/>
</dbReference>
<dbReference type="SUPFAM" id="SSF69593">
    <property type="entry name" value="Glycerol-3-phosphate (1)-acyltransferase"/>
    <property type="match status" value="1"/>
</dbReference>
<evidence type="ECO:0000259" key="14">
    <source>
        <dbReference type="SMART" id="SM00563"/>
    </source>
</evidence>
<evidence type="ECO:0000313" key="15">
    <source>
        <dbReference type="EMBL" id="CAE0490597.1"/>
    </source>
</evidence>
<evidence type="ECO:0000256" key="12">
    <source>
        <dbReference type="RuleBase" id="RU365062"/>
    </source>
</evidence>
<keyword evidence="3" id="KW-0808">Transferase</keyword>
<evidence type="ECO:0000256" key="2">
    <source>
        <dbReference type="ARBA" id="ARBA00010524"/>
    </source>
</evidence>
<keyword evidence="8" id="KW-0472">Membrane</keyword>
<dbReference type="PANTHER" id="PTHR12497:SF0">
    <property type="entry name" value="TAFAZZIN"/>
    <property type="match status" value="1"/>
</dbReference>
<reference evidence="15" key="1">
    <citation type="submission" date="2021-01" db="EMBL/GenBank/DDBJ databases">
        <authorList>
            <person name="Corre E."/>
            <person name="Pelletier E."/>
            <person name="Niang G."/>
            <person name="Scheremetjew M."/>
            <person name="Finn R."/>
            <person name="Kale V."/>
            <person name="Holt S."/>
            <person name="Cochrane G."/>
            <person name="Meng A."/>
            <person name="Brown T."/>
            <person name="Cohen L."/>
        </authorList>
    </citation>
    <scope>NUCLEOTIDE SEQUENCE</scope>
    <source>
        <strain evidence="15">CCMP1320</strain>
    </source>
</reference>
<keyword evidence="7" id="KW-0496">Mitochondrion</keyword>
<dbReference type="InterPro" id="IPR002123">
    <property type="entry name" value="Plipid/glycerol_acylTrfase"/>
</dbReference>
<feature type="compositionally biased region" description="Polar residues" evidence="13">
    <location>
        <begin position="262"/>
        <end position="284"/>
    </location>
</feature>
<comment type="catalytic activity">
    <reaction evidence="11">
        <text>1'-[1,2-diacyl-sn-glycero-3-phospho],3'-[1-acyl-sn-glycero-3-phospho]-glycerol + a 1,2-diacyl-sn-glycero-3-phosphocholine = a cardiolipin + a 1-acyl-sn-glycero-3-phosphocholine</text>
        <dbReference type="Rhea" id="RHEA:33731"/>
        <dbReference type="ChEBI" id="CHEBI:57643"/>
        <dbReference type="ChEBI" id="CHEBI:58168"/>
        <dbReference type="ChEBI" id="CHEBI:62237"/>
        <dbReference type="ChEBI" id="CHEBI:64743"/>
    </reaction>
    <physiologicalReaction direction="left-to-right" evidence="11">
        <dbReference type="Rhea" id="RHEA:33732"/>
    </physiologicalReaction>
    <physiologicalReaction direction="right-to-left" evidence="11">
        <dbReference type="Rhea" id="RHEA:33733"/>
    </physiologicalReaction>
</comment>
<comment type="similarity">
    <text evidence="2 12">Belongs to the taffazin family.</text>
</comment>
<evidence type="ECO:0000256" key="4">
    <source>
        <dbReference type="ARBA" id="ARBA00022787"/>
    </source>
</evidence>
<sequence>MDALLEDVPQEAFQTMECPWGSAGRSITLGLVSGFAKLTLTLLNKFEVVNYEQFRQALDHRPKGTGLITIANHVSMFDDPGIPSALTPWARFWLDPWEDRVRWTLCAQEVCFKNEFLRQFFAAGKTLPVLRGEGVQQPILRVAAWAAARGDWVHLFPEGKIQLDGKLGAFRWGVGKMVCDARLAGGKDPIILPMYHSGMSRVLPFKAFIFRVGHTITVRIGEPLDLSDITCDCNKPGKDQQRVWEAIALRMHAAMKELEDQSPPNLSQRKLSKDQSSAGLDQSS</sequence>
<evidence type="ECO:0000256" key="10">
    <source>
        <dbReference type="ARBA" id="ARBA00024323"/>
    </source>
</evidence>
<name>A0A7S3VJZ2_DUNTE</name>
<feature type="domain" description="Phospholipid/glycerol acyltransferase" evidence="14">
    <location>
        <begin position="67"/>
        <end position="199"/>
    </location>
</feature>
<evidence type="ECO:0000256" key="11">
    <source>
        <dbReference type="ARBA" id="ARBA00047906"/>
    </source>
</evidence>
<dbReference type="InterPro" id="IPR000872">
    <property type="entry name" value="Tafazzin"/>
</dbReference>
<comment type="subcellular location">
    <subcellularLocation>
        <location evidence="1">Mitochondrion inner membrane</location>
        <topology evidence="1">Peripheral membrane protein</topology>
        <orientation evidence="1">Intermembrane side</orientation>
    </subcellularLocation>
    <subcellularLocation>
        <location evidence="10">Mitochondrion outer membrane</location>
        <topology evidence="10">Peripheral membrane protein</topology>
        <orientation evidence="10">Intermembrane side</orientation>
    </subcellularLocation>
</comment>
<organism evidence="15">
    <name type="scientific">Dunaliella tertiolecta</name>
    <name type="common">Green alga</name>
    <dbReference type="NCBI Taxonomy" id="3047"/>
    <lineage>
        <taxon>Eukaryota</taxon>
        <taxon>Viridiplantae</taxon>
        <taxon>Chlorophyta</taxon>
        <taxon>core chlorophytes</taxon>
        <taxon>Chlorophyceae</taxon>
        <taxon>CS clade</taxon>
        <taxon>Chlamydomonadales</taxon>
        <taxon>Dunaliellaceae</taxon>
        <taxon>Dunaliella</taxon>
    </lineage>
</organism>
<dbReference type="GO" id="GO:0005741">
    <property type="term" value="C:mitochondrial outer membrane"/>
    <property type="evidence" value="ECO:0007669"/>
    <property type="project" value="UniProtKB-SubCell"/>
</dbReference>
<dbReference type="GO" id="GO:0008374">
    <property type="term" value="F:O-acyltransferase activity"/>
    <property type="evidence" value="ECO:0007669"/>
    <property type="project" value="TreeGrafter"/>
</dbReference>
<evidence type="ECO:0000256" key="7">
    <source>
        <dbReference type="ARBA" id="ARBA00023128"/>
    </source>
</evidence>
<keyword evidence="6" id="KW-0443">Lipid metabolism</keyword>
<dbReference type="AlphaFoldDB" id="A0A7S3VJZ2"/>
<evidence type="ECO:0000256" key="3">
    <source>
        <dbReference type="ARBA" id="ARBA00022679"/>
    </source>
</evidence>